<dbReference type="HOGENOM" id="CLU_009630_0_0_1"/>
<feature type="domain" description="Glyoxal oxidase N-terminal" evidence="3">
    <location>
        <begin position="58"/>
        <end position="440"/>
    </location>
</feature>
<accession>A0A0D9XPH7</accession>
<reference evidence="5 6" key="1">
    <citation type="submission" date="2012-08" db="EMBL/GenBank/DDBJ databases">
        <title>Oryza genome evolution.</title>
        <authorList>
            <person name="Wing R.A."/>
        </authorList>
    </citation>
    <scope>NUCLEOTIDE SEQUENCE</scope>
</reference>
<organism evidence="5 6">
    <name type="scientific">Leersia perrieri</name>
    <dbReference type="NCBI Taxonomy" id="77586"/>
    <lineage>
        <taxon>Eukaryota</taxon>
        <taxon>Viridiplantae</taxon>
        <taxon>Streptophyta</taxon>
        <taxon>Embryophyta</taxon>
        <taxon>Tracheophyta</taxon>
        <taxon>Spermatophyta</taxon>
        <taxon>Magnoliopsida</taxon>
        <taxon>Liliopsida</taxon>
        <taxon>Poales</taxon>
        <taxon>Poaceae</taxon>
        <taxon>BOP clade</taxon>
        <taxon>Oryzoideae</taxon>
        <taxon>Oryzeae</taxon>
        <taxon>Oryzinae</taxon>
        <taxon>Leersia</taxon>
    </lineage>
</organism>
<dbReference type="SUPFAM" id="SSF50965">
    <property type="entry name" value="Galactose oxidase, central domain"/>
    <property type="match status" value="1"/>
</dbReference>
<dbReference type="Pfam" id="PF09118">
    <property type="entry name" value="GO-like_E_set"/>
    <property type="match status" value="1"/>
</dbReference>
<evidence type="ECO:0000259" key="4">
    <source>
        <dbReference type="Pfam" id="PF09118"/>
    </source>
</evidence>
<dbReference type="Gene3D" id="2.130.10.80">
    <property type="entry name" value="Galactose oxidase/kelch, beta-propeller"/>
    <property type="match status" value="1"/>
</dbReference>
<evidence type="ECO:0000256" key="1">
    <source>
        <dbReference type="ARBA" id="ARBA00022729"/>
    </source>
</evidence>
<reference evidence="5" key="3">
    <citation type="submission" date="2015-04" db="UniProtKB">
        <authorList>
            <consortium name="EnsemblPlants"/>
        </authorList>
    </citation>
    <scope>IDENTIFICATION</scope>
</reference>
<dbReference type="STRING" id="77586.A0A0D9XPH7"/>
<evidence type="ECO:0008006" key="7">
    <source>
        <dbReference type="Google" id="ProtNLM"/>
    </source>
</evidence>
<evidence type="ECO:0000256" key="2">
    <source>
        <dbReference type="SAM" id="SignalP"/>
    </source>
</evidence>
<dbReference type="InterPro" id="IPR037293">
    <property type="entry name" value="Gal_Oxidase_central_sf"/>
</dbReference>
<dbReference type="InterPro" id="IPR011043">
    <property type="entry name" value="Gal_Oxase/kelch_b-propeller"/>
</dbReference>
<dbReference type="InterPro" id="IPR015202">
    <property type="entry name" value="GO-like_E_set"/>
</dbReference>
<dbReference type="Proteomes" id="UP000032180">
    <property type="component" value="Chromosome 11"/>
</dbReference>
<dbReference type="Gramene" id="LPERR11G03800.1">
    <property type="protein sequence ID" value="LPERR11G03800.1"/>
    <property type="gene ID" value="LPERR11G03800"/>
</dbReference>
<name>A0A0D9XPH7_9ORYZ</name>
<dbReference type="PANTHER" id="PTHR32208">
    <property type="entry name" value="SECRETED PROTEIN-RELATED"/>
    <property type="match status" value="1"/>
</dbReference>
<sequence>MPKTSTSPFLLLSLIITTCIAHAAGDTWQEPEEVQQPAAAIFPGEWQLLHANTGVSAMHMQLLPGDFVLMFDRTDSGPSNISLDALSPCVSRAAADCTAHSVLLDLRSNTLRPYPLATNPWCSSAALLPNGTLLQTGGFSNGDRIARLFSPSDGWLDLPDFLAVRRWYATDILLADGRVLILGGRRQFNFEFFPRDDVTTAQLTLFPFLEETTDIDGENNLYPFLHLLPDGNVFAFANDRAVVFDPYNRAPLRRLPSIPGGVPRNYPSSGSSVLLPLRPEYSPSHAEVLVCGGAPRGAYRLALRNGTFVAADRTCGRIAPTDPNPVWAMEEMPVPRVMGDMVLLPTGDVLIVNGAAAGTAGWELGREAVTSPVLYSPETPLGDRFVVLAGSGVPRMYHSSATLDTMGRVLVGGSNPHVGYVFDNVTYPTELSLEAFLPPYLDARLDGVRPRIVAAPVEAGYGEVVHVRFEVPGGAVSGGPEEVRVAAVAPAFATHSFGMNQRVVFLAVGNVVQLDAGGGVYEAQVAAPPSPSVAPPGYYLWFVLHAGVPSSAAAWVRIRPLGAAT</sequence>
<evidence type="ECO:0000313" key="6">
    <source>
        <dbReference type="Proteomes" id="UP000032180"/>
    </source>
</evidence>
<dbReference type="EnsemblPlants" id="LPERR11G03800.1">
    <property type="protein sequence ID" value="LPERR11G03800.1"/>
    <property type="gene ID" value="LPERR11G03800"/>
</dbReference>
<feature type="signal peptide" evidence="2">
    <location>
        <begin position="1"/>
        <end position="25"/>
    </location>
</feature>
<dbReference type="eggNOG" id="ENOG502QPS4">
    <property type="taxonomic scope" value="Eukaryota"/>
</dbReference>
<dbReference type="InterPro" id="IPR013783">
    <property type="entry name" value="Ig-like_fold"/>
</dbReference>
<reference evidence="6" key="2">
    <citation type="submission" date="2013-12" db="EMBL/GenBank/DDBJ databases">
        <authorList>
            <person name="Yu Y."/>
            <person name="Lee S."/>
            <person name="de Baynast K."/>
            <person name="Wissotski M."/>
            <person name="Liu L."/>
            <person name="Talag J."/>
            <person name="Goicoechea J."/>
            <person name="Angelova A."/>
            <person name="Jetty R."/>
            <person name="Kudrna D."/>
            <person name="Golser W."/>
            <person name="Rivera L."/>
            <person name="Zhang J."/>
            <person name="Wing R."/>
        </authorList>
    </citation>
    <scope>NUCLEOTIDE SEQUENCE</scope>
</reference>
<dbReference type="SUPFAM" id="SSF81296">
    <property type="entry name" value="E set domains"/>
    <property type="match status" value="1"/>
</dbReference>
<evidence type="ECO:0000259" key="3">
    <source>
        <dbReference type="Pfam" id="PF07250"/>
    </source>
</evidence>
<keyword evidence="6" id="KW-1185">Reference proteome</keyword>
<feature type="chain" id="PRO_5002350539" description="Galactose oxidase-like Early set domain-containing protein" evidence="2">
    <location>
        <begin position="26"/>
        <end position="565"/>
    </location>
</feature>
<dbReference type="Pfam" id="PF07250">
    <property type="entry name" value="Glyoxal_oxid_N"/>
    <property type="match status" value="1"/>
</dbReference>
<feature type="domain" description="Galactose oxidase-like Early set" evidence="4">
    <location>
        <begin position="449"/>
        <end position="558"/>
    </location>
</feature>
<dbReference type="InterPro" id="IPR014756">
    <property type="entry name" value="Ig_E-set"/>
</dbReference>
<dbReference type="AlphaFoldDB" id="A0A0D9XPH7"/>
<protein>
    <recommendedName>
        <fullName evidence="7">Galactose oxidase-like Early set domain-containing protein</fullName>
    </recommendedName>
</protein>
<evidence type="ECO:0000313" key="5">
    <source>
        <dbReference type="EnsemblPlants" id="LPERR11G03800.1"/>
    </source>
</evidence>
<dbReference type="CDD" id="cd02851">
    <property type="entry name" value="E_set_GO_C"/>
    <property type="match status" value="1"/>
</dbReference>
<proteinExistence type="predicted"/>
<dbReference type="Gene3D" id="2.60.40.10">
    <property type="entry name" value="Immunoglobulins"/>
    <property type="match status" value="1"/>
</dbReference>
<keyword evidence="1 2" id="KW-0732">Signal</keyword>
<dbReference type="PANTHER" id="PTHR32208:SF85">
    <property type="entry name" value="GLYOXAL OXIDASE N-TERMINUS FAMILY PROTEIN, EXPRESSED"/>
    <property type="match status" value="1"/>
</dbReference>
<dbReference type="InterPro" id="IPR009880">
    <property type="entry name" value="Glyoxal_oxidase_N"/>
</dbReference>